<dbReference type="InterPro" id="IPR001878">
    <property type="entry name" value="Znf_CCHC"/>
</dbReference>
<keyword evidence="1" id="KW-0862">Zinc</keyword>
<dbReference type="AlphaFoldDB" id="A0A803QQG8"/>
<dbReference type="GO" id="GO:0008270">
    <property type="term" value="F:zinc ion binding"/>
    <property type="evidence" value="ECO:0007669"/>
    <property type="project" value="UniProtKB-KW"/>
</dbReference>
<keyword evidence="4" id="KW-1185">Reference proteome</keyword>
<dbReference type="PANTHER" id="PTHR31286">
    <property type="entry name" value="GLYCINE-RICH CELL WALL STRUCTURAL PROTEIN 1.8-LIKE"/>
    <property type="match status" value="1"/>
</dbReference>
<name>A0A803QQG8_CANSA</name>
<dbReference type="InterPro" id="IPR040256">
    <property type="entry name" value="At4g02000-like"/>
</dbReference>
<dbReference type="PROSITE" id="PS50158">
    <property type="entry name" value="ZF_CCHC"/>
    <property type="match status" value="1"/>
</dbReference>
<evidence type="ECO:0000313" key="4">
    <source>
        <dbReference type="Proteomes" id="UP000596661"/>
    </source>
</evidence>
<dbReference type="SUPFAM" id="SSF57756">
    <property type="entry name" value="Retrovirus zinc finger-like domains"/>
    <property type="match status" value="1"/>
</dbReference>
<dbReference type="SMART" id="SM00343">
    <property type="entry name" value="ZnF_C2HC"/>
    <property type="match status" value="1"/>
</dbReference>
<dbReference type="GO" id="GO:0003676">
    <property type="term" value="F:nucleic acid binding"/>
    <property type="evidence" value="ECO:0007669"/>
    <property type="project" value="InterPro"/>
</dbReference>
<organism evidence="3 4">
    <name type="scientific">Cannabis sativa</name>
    <name type="common">Hemp</name>
    <name type="synonym">Marijuana</name>
    <dbReference type="NCBI Taxonomy" id="3483"/>
    <lineage>
        <taxon>Eukaryota</taxon>
        <taxon>Viridiplantae</taxon>
        <taxon>Streptophyta</taxon>
        <taxon>Embryophyta</taxon>
        <taxon>Tracheophyta</taxon>
        <taxon>Spermatophyta</taxon>
        <taxon>Magnoliopsida</taxon>
        <taxon>eudicotyledons</taxon>
        <taxon>Gunneridae</taxon>
        <taxon>Pentapetalae</taxon>
        <taxon>rosids</taxon>
        <taxon>fabids</taxon>
        <taxon>Rosales</taxon>
        <taxon>Cannabaceae</taxon>
        <taxon>Cannabis</taxon>
    </lineage>
</organism>
<evidence type="ECO:0000259" key="2">
    <source>
        <dbReference type="PROSITE" id="PS50158"/>
    </source>
</evidence>
<evidence type="ECO:0000313" key="3">
    <source>
        <dbReference type="EnsemblPlants" id="cds.evm.model.10.809"/>
    </source>
</evidence>
<dbReference type="Pfam" id="PF00098">
    <property type="entry name" value="zf-CCHC"/>
    <property type="match status" value="1"/>
</dbReference>
<proteinExistence type="predicted"/>
<evidence type="ECO:0000256" key="1">
    <source>
        <dbReference type="PROSITE-ProRule" id="PRU00047"/>
    </source>
</evidence>
<dbReference type="PANTHER" id="PTHR31286:SF180">
    <property type="entry name" value="OS10G0362600 PROTEIN"/>
    <property type="match status" value="1"/>
</dbReference>
<protein>
    <recommendedName>
        <fullName evidence="2">CCHC-type domain-containing protein</fullName>
    </recommendedName>
</protein>
<dbReference type="InterPro" id="IPR036875">
    <property type="entry name" value="Znf_CCHC_sf"/>
</dbReference>
<dbReference type="EMBL" id="UZAU01000811">
    <property type="status" value="NOT_ANNOTATED_CDS"/>
    <property type="molecule type" value="Genomic_DNA"/>
</dbReference>
<dbReference type="Gene3D" id="4.10.60.10">
    <property type="entry name" value="Zinc finger, CCHC-type"/>
    <property type="match status" value="1"/>
</dbReference>
<sequence>MGELGEPLQVDNVTKNKDRLQYPRISILVTLSQDFPDKIAFIDEFNHEVELDVKFEWIPLVCYNCSGMGHSSTDCKKKKEKKEPGKQVWVPKKTVIEKQKQIDAEGFQKVNKGKKILLRKDSEGTTFKNIVEILGICVIENFELSVHSAKDFKLPRDWQNMFNYRQRQARLMEDELRYYRQPAPAASAEHVLPRALDPVVGSLRFILPY</sequence>
<dbReference type="Gramene" id="evm.model.10.809">
    <property type="protein sequence ID" value="cds.evm.model.10.809"/>
    <property type="gene ID" value="evm.TU.10.809"/>
</dbReference>
<dbReference type="EnsemblPlants" id="evm.model.10.809">
    <property type="protein sequence ID" value="cds.evm.model.10.809"/>
    <property type="gene ID" value="evm.TU.10.809"/>
</dbReference>
<accession>A0A803QQG8</accession>
<feature type="domain" description="CCHC-type" evidence="2">
    <location>
        <begin position="62"/>
        <end position="77"/>
    </location>
</feature>
<keyword evidence="1" id="KW-0863">Zinc-finger</keyword>
<keyword evidence="1" id="KW-0479">Metal-binding</keyword>
<dbReference type="Proteomes" id="UP000596661">
    <property type="component" value="Unassembled WGS sequence"/>
</dbReference>
<reference evidence="3" key="1">
    <citation type="submission" date="2021-03" db="UniProtKB">
        <authorList>
            <consortium name="EnsemblPlants"/>
        </authorList>
    </citation>
    <scope>IDENTIFICATION</scope>
</reference>